<dbReference type="Proteomes" id="UP000027138">
    <property type="component" value="Unassembled WGS sequence"/>
</dbReference>
<dbReference type="InterPro" id="IPR019514">
    <property type="entry name" value="Syndetin_C"/>
</dbReference>
<feature type="domain" description="Vacuolar protein sorting-associated protein 54 N-terminal" evidence="7">
    <location>
        <begin position="125"/>
        <end position="414"/>
    </location>
</feature>
<feature type="compositionally biased region" description="Polar residues" evidence="5">
    <location>
        <begin position="503"/>
        <end position="512"/>
    </location>
</feature>
<evidence type="ECO:0000313" key="8">
    <source>
        <dbReference type="EMBL" id="KDP43939.1"/>
    </source>
</evidence>
<sequence length="1126" mass="126122">MQPNLFPFGTVLGNPFLFNGDLTEGGVGVGGFESSRVFFLVPFLLFQGGGMDLSKVGEKIFNSVRSARSLGLLPSTDRPEVPARAAAAAAVARVLAGLPPHQRFDLPSSSEGLRMIYGSKSPSHVEEIEQDFYEEDFDPIRHILENIPSEENELEYLEKQAALRLAQLDRVAERLSQQVMEHHEVMVKGMNLVRELEKDLKVANVICMNGRRHLTSSRNRVSSDLIVNSNSKKKQALLDMLPILSDLHHAFCMQAALESLVEEGNYCKAFQVLSEYLQLLDSFSEFSAIQEMSRGVEVWLGRTLQKLDSLLLEVCQEFKEEGYINVVDAYALIGDISGLAEKIQSFFMQEVLSETHSVLKNIVQEDQEVQMQNSRLTYSDLCLQIPESKFRQCLLRTLAVLFRLMCSYHEIMIFELENKDWASETCNMLRERDNSWHSGDTQQVDSAAIISSDPQGINGSHSKSVDGRPTEEAIATVPMRDSMGATNSIHSDSHSQVDETRNDGTGASSSGSPWYHLRKEATAFVSQTLQRGRKNLWQLTTSRVSVLLSSSAGGSMSIHQFLKNYEDLSVFILAGEAFCGVEAVEFRQKLKVVCENYFVAFHRQNVHALKMVLEKENWLNLPSDTVQVISFPGLVGDGAPLIAPSDGSSSTNARLNHYKSLNLVDATAKKNGFTSWVRNENPFSLKLLHGSKEGHSSSLPNGASSGEYGHNNDSYQVDIVSPKSSDANHMNGTENEDENEDLLADFIDEDSQLPSRISKWTHSRSNSVHWKNDEIAAHTGSSICLLRSMDKYARLMQKLEIVNVEFFKGICQLFEVFFYFVFETFGQQNVNSNGKGLSDSVNYRLKTALSRISQDCDQWIKAQSTAFPSSPTSLSTYIHADLTPTSPQNHSPAVSFGLKERCVAADNISLVARVLHRSKSHLQSILLQSNPAIVEDFYAHLVDSVLDLTAYIHRTTARLLLHIDGYVDRIANAKWEVKELGLEHNGYVDLLLGEFKHYRTRLAHGGIHKEVQDLLLEYGLEIVAETLVEGLSRVKRCTDEGRALMSLDLQVLINGLQHFATVNVKPKLQIVEAFIKAYYLPETEYVHWARAHPEYSKNQIVGLVNLVAAMKGWKRKTRLDVLEKIE</sequence>
<feature type="region of interest" description="Disordered" evidence="5">
    <location>
        <begin position="688"/>
        <end position="714"/>
    </location>
</feature>
<dbReference type="AlphaFoldDB" id="A0A067LI81"/>
<dbReference type="InterPro" id="IPR040047">
    <property type="entry name" value="VPS50"/>
</dbReference>
<feature type="region of interest" description="Disordered" evidence="5">
    <location>
        <begin position="481"/>
        <end position="513"/>
    </location>
</feature>
<dbReference type="OrthoDB" id="10263345at2759"/>
<evidence type="ECO:0000256" key="4">
    <source>
        <dbReference type="SAM" id="Coils"/>
    </source>
</evidence>
<keyword evidence="1" id="KW-0813">Transport</keyword>
<dbReference type="GO" id="GO:1990745">
    <property type="term" value="C:EARP complex"/>
    <property type="evidence" value="ECO:0007669"/>
    <property type="project" value="InterPro"/>
</dbReference>
<gene>
    <name evidence="8" type="ORF">JCGZ_05406</name>
</gene>
<dbReference type="PANTHER" id="PTHR13258:SF0">
    <property type="entry name" value="SYNDETIN"/>
    <property type="match status" value="1"/>
</dbReference>
<evidence type="ECO:0000259" key="6">
    <source>
        <dbReference type="Pfam" id="PF10474"/>
    </source>
</evidence>
<keyword evidence="9" id="KW-1185">Reference proteome</keyword>
<feature type="domain" description="Syndetin C-terminal" evidence="6">
    <location>
        <begin position="896"/>
        <end position="1126"/>
    </location>
</feature>
<feature type="compositionally biased region" description="Basic and acidic residues" evidence="5">
    <location>
        <begin position="491"/>
        <end position="502"/>
    </location>
</feature>
<reference evidence="8 9" key="1">
    <citation type="journal article" date="2014" name="PLoS ONE">
        <title>Global Analysis of Gene Expression Profiles in Physic Nut (Jatropha curcas L.) Seedlings Exposed to Salt Stress.</title>
        <authorList>
            <person name="Zhang L."/>
            <person name="Zhang C."/>
            <person name="Wu P."/>
            <person name="Chen Y."/>
            <person name="Li M."/>
            <person name="Jiang H."/>
            <person name="Wu G."/>
        </authorList>
    </citation>
    <scope>NUCLEOTIDE SEQUENCE [LARGE SCALE GENOMIC DNA]</scope>
    <source>
        <strain evidence="9">cv. GZQX0401</strain>
        <tissue evidence="8">Young leaves</tissue>
    </source>
</reference>
<evidence type="ECO:0000256" key="1">
    <source>
        <dbReference type="ARBA" id="ARBA00022448"/>
    </source>
</evidence>
<keyword evidence="3 4" id="KW-0175">Coiled coil</keyword>
<dbReference type="InterPro" id="IPR019515">
    <property type="entry name" value="VPS54_N"/>
</dbReference>
<dbReference type="GO" id="GO:0042147">
    <property type="term" value="P:retrograde transport, endosome to Golgi"/>
    <property type="evidence" value="ECO:0007669"/>
    <property type="project" value="InterPro"/>
</dbReference>
<dbReference type="GO" id="GO:0000149">
    <property type="term" value="F:SNARE binding"/>
    <property type="evidence" value="ECO:0007669"/>
    <property type="project" value="TreeGrafter"/>
</dbReference>
<evidence type="ECO:0000256" key="5">
    <source>
        <dbReference type="SAM" id="MobiDB-lite"/>
    </source>
</evidence>
<dbReference type="Pfam" id="PF10475">
    <property type="entry name" value="Vps54_N"/>
    <property type="match status" value="1"/>
</dbReference>
<dbReference type="GO" id="GO:0015031">
    <property type="term" value="P:protein transport"/>
    <property type="evidence" value="ECO:0007669"/>
    <property type="project" value="UniProtKB-KW"/>
</dbReference>
<organism evidence="8 9">
    <name type="scientific">Jatropha curcas</name>
    <name type="common">Barbados nut</name>
    <dbReference type="NCBI Taxonomy" id="180498"/>
    <lineage>
        <taxon>Eukaryota</taxon>
        <taxon>Viridiplantae</taxon>
        <taxon>Streptophyta</taxon>
        <taxon>Embryophyta</taxon>
        <taxon>Tracheophyta</taxon>
        <taxon>Spermatophyta</taxon>
        <taxon>Magnoliopsida</taxon>
        <taxon>eudicotyledons</taxon>
        <taxon>Gunneridae</taxon>
        <taxon>Pentapetalae</taxon>
        <taxon>rosids</taxon>
        <taxon>fabids</taxon>
        <taxon>Malpighiales</taxon>
        <taxon>Euphorbiaceae</taxon>
        <taxon>Crotonoideae</taxon>
        <taxon>Jatropheae</taxon>
        <taxon>Jatropha</taxon>
    </lineage>
</organism>
<dbReference type="STRING" id="180498.A0A067LI81"/>
<dbReference type="PANTHER" id="PTHR13258">
    <property type="entry name" value="SYNDETIN"/>
    <property type="match status" value="1"/>
</dbReference>
<feature type="coiled-coil region" evidence="4">
    <location>
        <begin position="140"/>
        <end position="178"/>
    </location>
</feature>
<feature type="region of interest" description="Disordered" evidence="5">
    <location>
        <begin position="451"/>
        <end position="470"/>
    </location>
</feature>
<evidence type="ECO:0000256" key="3">
    <source>
        <dbReference type="ARBA" id="ARBA00023054"/>
    </source>
</evidence>
<feature type="compositionally biased region" description="Polar residues" evidence="5">
    <location>
        <begin position="452"/>
        <end position="462"/>
    </location>
</feature>
<evidence type="ECO:0000313" key="9">
    <source>
        <dbReference type="Proteomes" id="UP000027138"/>
    </source>
</evidence>
<dbReference type="KEGG" id="jcu:105627987"/>
<dbReference type="GO" id="GO:0005829">
    <property type="term" value="C:cytosol"/>
    <property type="evidence" value="ECO:0007669"/>
    <property type="project" value="GOC"/>
</dbReference>
<evidence type="ECO:0000259" key="7">
    <source>
        <dbReference type="Pfam" id="PF10475"/>
    </source>
</evidence>
<dbReference type="GO" id="GO:0032456">
    <property type="term" value="P:endocytic recycling"/>
    <property type="evidence" value="ECO:0007669"/>
    <property type="project" value="InterPro"/>
</dbReference>
<dbReference type="EMBL" id="KK914256">
    <property type="protein sequence ID" value="KDP43939.1"/>
    <property type="molecule type" value="Genomic_DNA"/>
</dbReference>
<name>A0A067LI81_JATCU</name>
<protein>
    <recommendedName>
        <fullName evidence="10">Syndetin C-terminal domain-containing protein</fullName>
    </recommendedName>
</protein>
<evidence type="ECO:0000256" key="2">
    <source>
        <dbReference type="ARBA" id="ARBA00022927"/>
    </source>
</evidence>
<accession>A0A067LI81</accession>
<proteinExistence type="predicted"/>
<evidence type="ECO:0008006" key="10">
    <source>
        <dbReference type="Google" id="ProtNLM"/>
    </source>
</evidence>
<keyword evidence="2" id="KW-0653">Protein transport</keyword>
<dbReference type="Pfam" id="PF10474">
    <property type="entry name" value="Syndetin_C"/>
    <property type="match status" value="1"/>
</dbReference>